<accession>A0A1F6G6A8</accession>
<name>A0A1F6G6A8_9PROT</name>
<evidence type="ECO:0000256" key="10">
    <source>
        <dbReference type="ARBA" id="ARBA00023004"/>
    </source>
</evidence>
<dbReference type="Gene3D" id="3.20.20.70">
    <property type="entry name" value="Aldolase class I"/>
    <property type="match status" value="1"/>
</dbReference>
<evidence type="ECO:0000313" key="16">
    <source>
        <dbReference type="EMBL" id="OGG93641.1"/>
    </source>
</evidence>
<feature type="binding site" evidence="13 14">
    <location>
        <position position="261"/>
    </location>
    <ligand>
        <name>[2Fe-2S] cluster</name>
        <dbReference type="ChEBI" id="CHEBI:190135"/>
    </ligand>
</feature>
<feature type="binding site" evidence="13 14">
    <location>
        <position position="53"/>
    </location>
    <ligand>
        <name>[4Fe-4S] cluster</name>
        <dbReference type="ChEBI" id="CHEBI:49883"/>
        <note>4Fe-4S-S-AdoMet</note>
    </ligand>
</feature>
<evidence type="ECO:0000313" key="17">
    <source>
        <dbReference type="Proteomes" id="UP000178449"/>
    </source>
</evidence>
<dbReference type="PANTHER" id="PTHR22976">
    <property type="entry name" value="BIOTIN SYNTHASE"/>
    <property type="match status" value="1"/>
</dbReference>
<dbReference type="InterPro" id="IPR006638">
    <property type="entry name" value="Elp3/MiaA/NifB-like_rSAM"/>
</dbReference>
<keyword evidence="10 13" id="KW-0408">Iron</keyword>
<evidence type="ECO:0000256" key="9">
    <source>
        <dbReference type="ARBA" id="ARBA00022756"/>
    </source>
</evidence>
<dbReference type="GO" id="GO:0004076">
    <property type="term" value="F:biotin synthase activity"/>
    <property type="evidence" value="ECO:0007669"/>
    <property type="project" value="UniProtKB-UniRule"/>
</dbReference>
<comment type="pathway">
    <text evidence="1 13">Cofactor biosynthesis; biotin biosynthesis; biotin from 7,8-diaminononanoate: step 2/2.</text>
</comment>
<comment type="cofactor">
    <cofactor evidence="13 14">
        <name>[4Fe-4S] cluster</name>
        <dbReference type="ChEBI" id="CHEBI:49883"/>
    </cofactor>
    <text evidence="13 14">Binds 1 [4Fe-4S] cluster. The cluster is coordinated with 3 cysteines and an exchangeable S-adenosyl-L-methionine.</text>
</comment>
<dbReference type="SMART" id="SM00729">
    <property type="entry name" value="Elp3"/>
    <property type="match status" value="1"/>
</dbReference>
<comment type="subunit">
    <text evidence="13">Homodimer.</text>
</comment>
<evidence type="ECO:0000256" key="6">
    <source>
        <dbReference type="ARBA" id="ARBA00022691"/>
    </source>
</evidence>
<dbReference type="SMART" id="SM00876">
    <property type="entry name" value="BATS"/>
    <property type="match status" value="1"/>
</dbReference>
<dbReference type="InterPro" id="IPR024177">
    <property type="entry name" value="Biotin_synthase"/>
</dbReference>
<feature type="binding site" evidence="13 14">
    <location>
        <position position="189"/>
    </location>
    <ligand>
        <name>[2Fe-2S] cluster</name>
        <dbReference type="ChEBI" id="CHEBI:190135"/>
    </ligand>
</feature>
<reference evidence="16 17" key="1">
    <citation type="journal article" date="2016" name="Nat. Commun.">
        <title>Thousands of microbial genomes shed light on interconnected biogeochemical processes in an aquifer system.</title>
        <authorList>
            <person name="Anantharaman K."/>
            <person name="Brown C.T."/>
            <person name="Hug L.A."/>
            <person name="Sharon I."/>
            <person name="Castelle C.J."/>
            <person name="Probst A.J."/>
            <person name="Thomas B.C."/>
            <person name="Singh A."/>
            <person name="Wilkins M.J."/>
            <person name="Karaoz U."/>
            <person name="Brodie E.L."/>
            <person name="Williams K.H."/>
            <person name="Hubbard S.S."/>
            <person name="Banfield J.F."/>
        </authorList>
    </citation>
    <scope>NUCLEOTIDE SEQUENCE [LARGE SCALE GENOMIC DNA]</scope>
</reference>
<evidence type="ECO:0000256" key="11">
    <source>
        <dbReference type="ARBA" id="ARBA00023014"/>
    </source>
</evidence>
<dbReference type="GO" id="GO:0009102">
    <property type="term" value="P:biotin biosynthetic process"/>
    <property type="evidence" value="ECO:0007669"/>
    <property type="project" value="UniProtKB-UniRule"/>
</dbReference>
<feature type="binding site" evidence="13 14">
    <location>
        <position position="60"/>
    </location>
    <ligand>
        <name>[4Fe-4S] cluster</name>
        <dbReference type="ChEBI" id="CHEBI:49883"/>
        <note>4Fe-4S-S-AdoMet</note>
    </ligand>
</feature>
<dbReference type="EMBL" id="MFNE01000046">
    <property type="protein sequence ID" value="OGG93641.1"/>
    <property type="molecule type" value="Genomic_DNA"/>
</dbReference>
<evidence type="ECO:0000256" key="3">
    <source>
        <dbReference type="ARBA" id="ARBA00012236"/>
    </source>
</evidence>
<evidence type="ECO:0000256" key="7">
    <source>
        <dbReference type="ARBA" id="ARBA00022714"/>
    </source>
</evidence>
<dbReference type="NCBIfam" id="TIGR00433">
    <property type="entry name" value="bioB"/>
    <property type="match status" value="1"/>
</dbReference>
<organism evidence="16 17">
    <name type="scientific">Candidatus Lambdaproteobacteria bacterium RIFOXYD2_FULL_50_16</name>
    <dbReference type="NCBI Taxonomy" id="1817772"/>
    <lineage>
        <taxon>Bacteria</taxon>
        <taxon>Pseudomonadati</taxon>
        <taxon>Pseudomonadota</taxon>
        <taxon>Candidatus Lambdaproteobacteria</taxon>
    </lineage>
</organism>
<evidence type="ECO:0000256" key="13">
    <source>
        <dbReference type="HAMAP-Rule" id="MF_01694"/>
    </source>
</evidence>
<dbReference type="SFLD" id="SFLDF00272">
    <property type="entry name" value="biotin_synthase"/>
    <property type="match status" value="1"/>
</dbReference>
<dbReference type="SFLD" id="SFLDG01060">
    <property type="entry name" value="BATS_domain_containing"/>
    <property type="match status" value="1"/>
</dbReference>
<evidence type="ECO:0000256" key="4">
    <source>
        <dbReference type="ARBA" id="ARBA00022485"/>
    </source>
</evidence>
<dbReference type="EC" id="2.8.1.6" evidence="3 13"/>
<evidence type="ECO:0000256" key="8">
    <source>
        <dbReference type="ARBA" id="ARBA00022723"/>
    </source>
</evidence>
<dbReference type="InterPro" id="IPR007197">
    <property type="entry name" value="rSAM"/>
</dbReference>
<dbReference type="Pfam" id="PF06968">
    <property type="entry name" value="BATS"/>
    <property type="match status" value="1"/>
</dbReference>
<keyword evidence="6 13" id="KW-0949">S-adenosyl-L-methionine</keyword>
<feature type="binding site" evidence="13 14">
    <location>
        <position position="57"/>
    </location>
    <ligand>
        <name>[4Fe-4S] cluster</name>
        <dbReference type="ChEBI" id="CHEBI:49883"/>
        <note>4Fe-4S-S-AdoMet</note>
    </ligand>
</feature>
<evidence type="ECO:0000256" key="1">
    <source>
        <dbReference type="ARBA" id="ARBA00004942"/>
    </source>
</evidence>
<comment type="caution">
    <text evidence="16">The sequence shown here is derived from an EMBL/GenBank/DDBJ whole genome shotgun (WGS) entry which is preliminary data.</text>
</comment>
<dbReference type="PIRSF" id="PIRSF001619">
    <property type="entry name" value="Biotin_synth"/>
    <property type="match status" value="1"/>
</dbReference>
<comment type="cofactor">
    <cofactor evidence="13">
        <name>[2Fe-2S] cluster</name>
        <dbReference type="ChEBI" id="CHEBI:190135"/>
    </cofactor>
    <text evidence="13">Binds 1 [2Fe-2S] cluster. The cluster is coordinated with 3 cysteines and 1 arginine.</text>
</comment>
<feature type="binding site" evidence="13 14">
    <location>
        <position position="129"/>
    </location>
    <ligand>
        <name>[2Fe-2S] cluster</name>
        <dbReference type="ChEBI" id="CHEBI:190135"/>
    </ligand>
</feature>
<dbReference type="Pfam" id="PF04055">
    <property type="entry name" value="Radical_SAM"/>
    <property type="match status" value="1"/>
</dbReference>
<dbReference type="Proteomes" id="UP000178449">
    <property type="component" value="Unassembled WGS sequence"/>
</dbReference>
<dbReference type="InterPro" id="IPR010722">
    <property type="entry name" value="BATS_dom"/>
</dbReference>
<evidence type="ECO:0000256" key="12">
    <source>
        <dbReference type="ARBA" id="ARBA00051157"/>
    </source>
</evidence>
<dbReference type="GO" id="GO:0051539">
    <property type="term" value="F:4 iron, 4 sulfur cluster binding"/>
    <property type="evidence" value="ECO:0007669"/>
    <property type="project" value="UniProtKB-KW"/>
</dbReference>
<comment type="similarity">
    <text evidence="2 13">Belongs to the radical SAM superfamily. Biotin synthase family.</text>
</comment>
<keyword evidence="8 13" id="KW-0479">Metal-binding</keyword>
<keyword evidence="5 13" id="KW-0808">Transferase</keyword>
<dbReference type="InterPro" id="IPR013785">
    <property type="entry name" value="Aldolase_TIM"/>
</dbReference>
<keyword evidence="4 13" id="KW-0004">4Fe-4S</keyword>
<dbReference type="UniPathway" id="UPA00078">
    <property type="reaction ID" value="UER00162"/>
</dbReference>
<dbReference type="InterPro" id="IPR058240">
    <property type="entry name" value="rSAM_sf"/>
</dbReference>
<evidence type="ECO:0000256" key="5">
    <source>
        <dbReference type="ARBA" id="ARBA00022679"/>
    </source>
</evidence>
<keyword evidence="7 13" id="KW-0001">2Fe-2S</keyword>
<dbReference type="PROSITE" id="PS51918">
    <property type="entry name" value="RADICAL_SAM"/>
    <property type="match status" value="1"/>
</dbReference>
<comment type="cofactor">
    <cofactor evidence="14">
        <name>[2Fe-2S] cluster</name>
        <dbReference type="ChEBI" id="CHEBI:190135"/>
    </cofactor>
    <text evidence="14">Binds 1 [2Fe-2S] cluster. The cluster is coordinated with 3 cysteines and 1 arginine.</text>
</comment>
<protein>
    <recommendedName>
        <fullName evidence="3 13">Biotin synthase</fullName>
        <ecNumber evidence="3 13">2.8.1.6</ecNumber>
    </recommendedName>
</protein>
<dbReference type="SFLD" id="SFLDG01278">
    <property type="entry name" value="biotin_synthase_like"/>
    <property type="match status" value="1"/>
</dbReference>
<dbReference type="InterPro" id="IPR002684">
    <property type="entry name" value="Biotin_synth/BioAB"/>
</dbReference>
<comment type="function">
    <text evidence="13">Catalyzes the conversion of dethiobiotin (DTB) to biotin by the insertion of a sulfur atom into dethiobiotin via a radical-based mechanism.</text>
</comment>
<keyword evidence="11 13" id="KW-0411">Iron-sulfur</keyword>
<comment type="catalytic activity">
    <reaction evidence="12 13">
        <text>(4R,5S)-dethiobiotin + (sulfur carrier)-SH + 2 reduced [2Fe-2S]-[ferredoxin] + 2 S-adenosyl-L-methionine = (sulfur carrier)-H + biotin + 2 5'-deoxyadenosine + 2 L-methionine + 2 oxidized [2Fe-2S]-[ferredoxin]</text>
        <dbReference type="Rhea" id="RHEA:22060"/>
        <dbReference type="Rhea" id="RHEA-COMP:10000"/>
        <dbReference type="Rhea" id="RHEA-COMP:10001"/>
        <dbReference type="Rhea" id="RHEA-COMP:14737"/>
        <dbReference type="Rhea" id="RHEA-COMP:14739"/>
        <dbReference type="ChEBI" id="CHEBI:17319"/>
        <dbReference type="ChEBI" id="CHEBI:29917"/>
        <dbReference type="ChEBI" id="CHEBI:33737"/>
        <dbReference type="ChEBI" id="CHEBI:33738"/>
        <dbReference type="ChEBI" id="CHEBI:57586"/>
        <dbReference type="ChEBI" id="CHEBI:57844"/>
        <dbReference type="ChEBI" id="CHEBI:59789"/>
        <dbReference type="ChEBI" id="CHEBI:64428"/>
        <dbReference type="ChEBI" id="CHEBI:149473"/>
        <dbReference type="EC" id="2.8.1.6"/>
    </reaction>
</comment>
<gene>
    <name evidence="13" type="primary">bioB</name>
    <name evidence="16" type="ORF">A2527_10995</name>
</gene>
<proteinExistence type="inferred from homology"/>
<dbReference type="STRING" id="1817772.A2527_10995"/>
<sequence length="322" mass="35376">MQKPRVWNRTQIAEIYHQPLLELVYQAAQIHREFHKPSEVQVCTLQSIKTGGCAEDCGYCSQSVHHQASVERQKLLDVDKVLALAKEAKAGGSTRFCMGAAGREVRDDPDFERILEMVKGVSGMGLEVCCTLGMLEEEQAKKLKSAGLYAYNHNLDTGEKYYSKVTSTRSYQERLDTIDSVGKAGISLCCGGILGMGETVEDRIDLLYTLSSLSPAPESVPVNALVPIEGTPMADMGRVDIWDLVRMIATARICIPTAMVRLSAGRESLSDLEQAFCFMAGANSIFSGDKLLTTPGAGREEDLRVFTLLGLRPRQPYLGEKM</sequence>
<dbReference type="GO" id="GO:0051537">
    <property type="term" value="F:2 iron, 2 sulfur cluster binding"/>
    <property type="evidence" value="ECO:0007669"/>
    <property type="project" value="UniProtKB-KW"/>
</dbReference>
<keyword evidence="9 13" id="KW-0093">Biotin biosynthesis</keyword>
<evidence type="ECO:0000256" key="14">
    <source>
        <dbReference type="PIRSR" id="PIRSR001619-1"/>
    </source>
</evidence>
<dbReference type="CDD" id="cd01335">
    <property type="entry name" value="Radical_SAM"/>
    <property type="match status" value="1"/>
</dbReference>
<evidence type="ECO:0000256" key="2">
    <source>
        <dbReference type="ARBA" id="ARBA00010765"/>
    </source>
</evidence>
<dbReference type="GO" id="GO:0005506">
    <property type="term" value="F:iron ion binding"/>
    <property type="evidence" value="ECO:0007669"/>
    <property type="project" value="UniProtKB-UniRule"/>
</dbReference>
<dbReference type="SUPFAM" id="SSF102114">
    <property type="entry name" value="Radical SAM enzymes"/>
    <property type="match status" value="1"/>
</dbReference>
<feature type="binding site" evidence="13 14">
    <location>
        <position position="97"/>
    </location>
    <ligand>
        <name>[2Fe-2S] cluster</name>
        <dbReference type="ChEBI" id="CHEBI:190135"/>
    </ligand>
</feature>
<dbReference type="PANTHER" id="PTHR22976:SF2">
    <property type="entry name" value="BIOTIN SYNTHASE, MITOCHONDRIAL"/>
    <property type="match status" value="1"/>
</dbReference>
<feature type="domain" description="Radical SAM core" evidence="15">
    <location>
        <begin position="38"/>
        <end position="266"/>
    </location>
</feature>
<evidence type="ECO:0000259" key="15">
    <source>
        <dbReference type="PROSITE" id="PS51918"/>
    </source>
</evidence>
<dbReference type="AlphaFoldDB" id="A0A1F6G6A8"/>
<dbReference type="HAMAP" id="MF_01694">
    <property type="entry name" value="BioB"/>
    <property type="match status" value="1"/>
</dbReference>
<dbReference type="SFLD" id="SFLDS00029">
    <property type="entry name" value="Radical_SAM"/>
    <property type="match status" value="1"/>
</dbReference>